<gene>
    <name evidence="4" type="ORF">BQ4739_LOCUS973</name>
</gene>
<dbReference type="SUPFAM" id="SSF54518">
    <property type="entry name" value="Tubby C-terminal domain-like"/>
    <property type="match status" value="1"/>
</dbReference>
<proteinExistence type="inferred from homology"/>
<name>A0A383V478_TETOB</name>
<dbReference type="STRING" id="3088.A0A383V478"/>
<dbReference type="Proteomes" id="UP000256970">
    <property type="component" value="Unassembled WGS sequence"/>
</dbReference>
<dbReference type="InterPro" id="IPR025659">
    <property type="entry name" value="Tubby-like_C"/>
</dbReference>
<accession>A0A383V478</accession>
<keyword evidence="5" id="KW-1185">Reference proteome</keyword>
<dbReference type="PRINTS" id="PR01573">
    <property type="entry name" value="SUPERTUBBY"/>
</dbReference>
<feature type="compositionally biased region" description="Low complexity" evidence="2">
    <location>
        <begin position="150"/>
        <end position="160"/>
    </location>
</feature>
<dbReference type="InterPro" id="IPR000007">
    <property type="entry name" value="Tubby_C"/>
</dbReference>
<protein>
    <recommendedName>
        <fullName evidence="3">Tubby C-terminal domain-containing protein</fullName>
    </recommendedName>
</protein>
<organism evidence="4 5">
    <name type="scientific">Tetradesmus obliquus</name>
    <name type="common">Green alga</name>
    <name type="synonym">Acutodesmus obliquus</name>
    <dbReference type="NCBI Taxonomy" id="3088"/>
    <lineage>
        <taxon>Eukaryota</taxon>
        <taxon>Viridiplantae</taxon>
        <taxon>Chlorophyta</taxon>
        <taxon>core chlorophytes</taxon>
        <taxon>Chlorophyceae</taxon>
        <taxon>CS clade</taxon>
        <taxon>Sphaeropleales</taxon>
        <taxon>Scenedesmaceae</taxon>
        <taxon>Tetradesmus</taxon>
    </lineage>
</organism>
<sequence length="544" mass="56393">MVNSYRTLLADGTITASGRPQSGNSRNRIETGAAAAAVKVYSNNLFDGDILSAEAAAAPYAAPQPPLPSKIPSVSSQKFQQQRAMAAQKRLERLQLGGVAQSNDGAVAIVQISSSMPNTPGSTRAAGLAAAAVSSGFASPTAAQAAAGSGSFGRAVSGSSNSSMAETSLTSSQPRPWSGSGLRPSSAAERNLVATGLATVYDPSEDAEASAGCSSRAAETAGQEIEVVRPGGISAGNSTKLLQQGVPRAALDLWDMAAFLTRPGPKTGALLCFIERGKGGMGQSPCYRMHMDDGRTFLLAARKRKKAASSHYVISSSPQDLSRGSSSYFGKLKANFVGTEFSIQCKSSVLASTAAKGSLAVSSSAHSPAKRLSSGNGRDGRQTRDSMGSEGGAGAAAEPLMQEVGAVTFGYNVLGTRGPRRMNVAVPAVHSADGSHRWRATGPDDTLAERIKNGTTGEQVTVLHNKSPKWNDALNAYCLNFGGRVTEASVKNFQLVTEAEPDAVVLQFGKVSDSCFTCDFMWPLSPLQAFCICLASFDNKLACE</sequence>
<feature type="compositionally biased region" description="Polar residues" evidence="2">
    <location>
        <begin position="161"/>
        <end position="175"/>
    </location>
</feature>
<reference evidence="4 5" key="1">
    <citation type="submission" date="2016-10" db="EMBL/GenBank/DDBJ databases">
        <authorList>
            <person name="Cai Z."/>
        </authorList>
    </citation>
    <scope>NUCLEOTIDE SEQUENCE [LARGE SCALE GENOMIC DNA]</scope>
</reference>
<evidence type="ECO:0000256" key="1">
    <source>
        <dbReference type="ARBA" id="ARBA00007129"/>
    </source>
</evidence>
<dbReference type="Gene3D" id="3.20.90.10">
    <property type="entry name" value="Tubby Protein, Chain A"/>
    <property type="match status" value="1"/>
</dbReference>
<dbReference type="PANTHER" id="PTHR16517">
    <property type="entry name" value="TUBBY-RELATED"/>
    <property type="match status" value="1"/>
</dbReference>
<evidence type="ECO:0000256" key="2">
    <source>
        <dbReference type="SAM" id="MobiDB-lite"/>
    </source>
</evidence>
<evidence type="ECO:0000313" key="4">
    <source>
        <dbReference type="EMBL" id="SZX60427.1"/>
    </source>
</evidence>
<evidence type="ECO:0000313" key="5">
    <source>
        <dbReference type="Proteomes" id="UP000256970"/>
    </source>
</evidence>
<feature type="region of interest" description="Disordered" evidence="2">
    <location>
        <begin position="360"/>
        <end position="396"/>
    </location>
</feature>
<feature type="domain" description="Tubby C-terminal" evidence="3">
    <location>
        <begin position="260"/>
        <end position="539"/>
    </location>
</feature>
<evidence type="ECO:0000259" key="3">
    <source>
        <dbReference type="Pfam" id="PF01167"/>
    </source>
</evidence>
<dbReference type="PANTHER" id="PTHR16517:SF7">
    <property type="entry name" value="PROTEIN KING TUBBY"/>
    <property type="match status" value="1"/>
</dbReference>
<dbReference type="Pfam" id="PF01167">
    <property type="entry name" value="Tub"/>
    <property type="match status" value="1"/>
</dbReference>
<dbReference type="EMBL" id="FNXT01000066">
    <property type="protein sequence ID" value="SZX60427.1"/>
    <property type="molecule type" value="Genomic_DNA"/>
</dbReference>
<dbReference type="AlphaFoldDB" id="A0A383V478"/>
<comment type="similarity">
    <text evidence="1">Belongs to the TUB family.</text>
</comment>
<feature type="region of interest" description="Disordered" evidence="2">
    <location>
        <begin position="150"/>
        <end position="186"/>
    </location>
</feature>